<evidence type="ECO:0000259" key="2">
    <source>
        <dbReference type="PROSITE" id="PS50994"/>
    </source>
</evidence>
<feature type="region of interest" description="Disordered" evidence="1">
    <location>
        <begin position="904"/>
        <end position="963"/>
    </location>
</feature>
<dbReference type="InterPro" id="IPR001584">
    <property type="entry name" value="Integrase_cat-core"/>
</dbReference>
<comment type="caution">
    <text evidence="3">The sequence shown here is derived from an EMBL/GenBank/DDBJ whole genome shotgun (WGS) entry which is preliminary data.</text>
</comment>
<keyword evidence="4" id="KW-1185">Reference proteome</keyword>
<protein>
    <recommendedName>
        <fullName evidence="2">Integrase catalytic domain-containing protein</fullName>
    </recommendedName>
</protein>
<dbReference type="EMBL" id="CAUYUJ010021396">
    <property type="protein sequence ID" value="CAK0904440.1"/>
    <property type="molecule type" value="Genomic_DNA"/>
</dbReference>
<dbReference type="PROSITE" id="PS50994">
    <property type="entry name" value="INTEGRASE"/>
    <property type="match status" value="1"/>
</dbReference>
<feature type="non-terminal residue" evidence="3">
    <location>
        <position position="1"/>
    </location>
</feature>
<gene>
    <name evidence="3" type="ORF">PCOR1329_LOCUS80454</name>
</gene>
<feature type="compositionally biased region" description="Basic and acidic residues" evidence="1">
    <location>
        <begin position="912"/>
        <end position="942"/>
    </location>
</feature>
<dbReference type="SUPFAM" id="SSF53098">
    <property type="entry name" value="Ribonuclease H-like"/>
    <property type="match status" value="1"/>
</dbReference>
<evidence type="ECO:0000313" key="3">
    <source>
        <dbReference type="EMBL" id="CAK0904440.1"/>
    </source>
</evidence>
<organism evidence="3 4">
    <name type="scientific">Prorocentrum cordatum</name>
    <dbReference type="NCBI Taxonomy" id="2364126"/>
    <lineage>
        <taxon>Eukaryota</taxon>
        <taxon>Sar</taxon>
        <taxon>Alveolata</taxon>
        <taxon>Dinophyceae</taxon>
        <taxon>Prorocentrales</taxon>
        <taxon>Prorocentraceae</taxon>
        <taxon>Prorocentrum</taxon>
    </lineage>
</organism>
<dbReference type="InterPro" id="IPR012337">
    <property type="entry name" value="RNaseH-like_sf"/>
</dbReference>
<feature type="region of interest" description="Disordered" evidence="1">
    <location>
        <begin position="370"/>
        <end position="391"/>
    </location>
</feature>
<evidence type="ECO:0000313" key="4">
    <source>
        <dbReference type="Proteomes" id="UP001189429"/>
    </source>
</evidence>
<reference evidence="3" key="1">
    <citation type="submission" date="2023-10" db="EMBL/GenBank/DDBJ databases">
        <authorList>
            <person name="Chen Y."/>
            <person name="Shah S."/>
            <person name="Dougan E. K."/>
            <person name="Thang M."/>
            <person name="Chan C."/>
        </authorList>
    </citation>
    <scope>NUCLEOTIDE SEQUENCE [LARGE SCALE GENOMIC DNA]</scope>
</reference>
<sequence>KHVLQEYFEIPSDMIGLASKKNLADWKTNLYLREDGQWADFQELGVRDKELVKLPGGHAGIDIFDYDLESYEAEPLFEKFRINVEKVEPEVFLVAETLQVSKPDFRVKDDADRWVQEATKNGNKGIFKKGTLKRIDKLMKENAAIFDVLRNNNETFLWELFAKEARFTHVASKGGHANATTSDLSVGVNFNDPRTRSDFLFLIRTFKPWMVPVAFPCTAHTNMQELQRAQGMGDRVDDLIQELRPLIDFSAEVLKIQAEGGRIGIGENPLTSRAWREVPIVDLLSWYGNKPPLYETVTLGQCMHGLVDNYGDPIRKPTCMMVPNGSRFPGWLERRCDGSHQHADMVGRSPALAQAGAWPDDLGKALAGAGTHELARRTSPKEMGIGGDTARSPSKQIVNAVAKALKLGKDLIDVRVLTGDEEVPPPRGAVRRICATYSSEGVLADYSDAYAGDPGFGAIKLGKRSPTDTVIAFYVKEPKVQTSFPATVHVHGSKPKTFAPDDREVDTAHRDLQHEGESFGDMPSDITTAKWGALKKPHLNLSHPSAHALKRRLKSYGASRQVLDAVDKLDCGVCKELGRPTTVRSSNLNLSTEFNENVFLDEAEVILADWTRLMVMVILDDASGFRVIIPTTAVRSITGEESLRCFSQGWLSWAGPPKVLYYDAAKGHITKRFAEIGKKYTILMRPVPAETPQLKGRVERAIDFFKDHFQRLNRNVQLTKDDDPHVWTSVIASTHNNHIRRNGFTPYQYVLGRSPGIPASLIEAMEGDQKQLASQSAALFEEGPRRAEQIRAVANWAFFELDSDDAVRRAMVGRVRPPRGPLVPGQLVFYWREVKHVKSKRLQGEHGWRGPAIALATESHTRLHLSYRGAPVLATPEQVRHASQSEAEMVENEDLVRQLSHWRGGPTLQKGFIDERGPGPDGSDKTGARRERGEKDSDHEDGVIDTPTAKAPRAEPAPPPPRPTYLKYHHYREENRFLQNKLQTHLLRQLGRGTPWTWTRRLRQVFRINGNSNQIELSNQNMHHDSASSERFPTTRRQIANAYDYDARLKGSSMRLPKVPDDPMDQEALLVKVRNRQRDAFLSRRTDATKKQVTPKKGWEIRSIPQEWKAAFDASDLEEWRKWVEYDAVDWPTEEELAGVDKTAILPMRRVRTDKNEATRGNLSYEQHPLKAKSRNIVPGYKDKQLLAGEMQTNAPALTDTATAVILKEAASQSGWRLEQGDVDWAFLNEKYLECSRREYFRAPKGGLPAAPEMGWPAVPKGTVLRAKKGIYGLNDAPLLWYEEHRDTMLSLPGASRSKLRPALFIFHDENEKLIGLIW</sequence>
<name>A0ABN9XWE4_9DINO</name>
<dbReference type="InterPro" id="IPR036397">
    <property type="entry name" value="RNaseH_sf"/>
</dbReference>
<dbReference type="Gene3D" id="3.30.420.10">
    <property type="entry name" value="Ribonuclease H-like superfamily/Ribonuclease H"/>
    <property type="match status" value="1"/>
</dbReference>
<proteinExistence type="predicted"/>
<evidence type="ECO:0000256" key="1">
    <source>
        <dbReference type="SAM" id="MobiDB-lite"/>
    </source>
</evidence>
<dbReference type="Proteomes" id="UP001189429">
    <property type="component" value="Unassembled WGS sequence"/>
</dbReference>
<feature type="domain" description="Integrase catalytic" evidence="2">
    <location>
        <begin position="576"/>
        <end position="754"/>
    </location>
</feature>
<accession>A0ABN9XWE4</accession>